<organism evidence="1 2">
    <name type="scientific">Senna tora</name>
    <dbReference type="NCBI Taxonomy" id="362788"/>
    <lineage>
        <taxon>Eukaryota</taxon>
        <taxon>Viridiplantae</taxon>
        <taxon>Streptophyta</taxon>
        <taxon>Embryophyta</taxon>
        <taxon>Tracheophyta</taxon>
        <taxon>Spermatophyta</taxon>
        <taxon>Magnoliopsida</taxon>
        <taxon>eudicotyledons</taxon>
        <taxon>Gunneridae</taxon>
        <taxon>Pentapetalae</taxon>
        <taxon>rosids</taxon>
        <taxon>fabids</taxon>
        <taxon>Fabales</taxon>
        <taxon>Fabaceae</taxon>
        <taxon>Caesalpinioideae</taxon>
        <taxon>Cassia clade</taxon>
        <taxon>Senna</taxon>
    </lineage>
</organism>
<evidence type="ECO:0000313" key="2">
    <source>
        <dbReference type="Proteomes" id="UP000634136"/>
    </source>
</evidence>
<dbReference type="EMBL" id="JAAIUW010000012">
    <property type="protein sequence ID" value="KAF7805855.1"/>
    <property type="molecule type" value="Genomic_DNA"/>
</dbReference>
<comment type="caution">
    <text evidence="1">The sequence shown here is derived from an EMBL/GenBank/DDBJ whole genome shotgun (WGS) entry which is preliminary data.</text>
</comment>
<name>A0A834SK83_9FABA</name>
<dbReference type="Proteomes" id="UP000634136">
    <property type="component" value="Unassembled WGS sequence"/>
</dbReference>
<sequence length="61" mass="6832">MTYPISDGWGLRDDEIQDAAPHMGFGQKSNNIKEYGDHCWSMKRLDTSSATMVALARGEIK</sequence>
<accession>A0A834SK83</accession>
<keyword evidence="2" id="KW-1185">Reference proteome</keyword>
<reference evidence="1" key="1">
    <citation type="submission" date="2020-09" db="EMBL/GenBank/DDBJ databases">
        <title>Genome-Enabled Discovery of Anthraquinone Biosynthesis in Senna tora.</title>
        <authorList>
            <person name="Kang S.-H."/>
            <person name="Pandey R.P."/>
            <person name="Lee C.-M."/>
            <person name="Sim J.-S."/>
            <person name="Jeong J.-T."/>
            <person name="Choi B.-S."/>
            <person name="Jung M."/>
            <person name="Ginzburg D."/>
            <person name="Zhao K."/>
            <person name="Won S.Y."/>
            <person name="Oh T.-J."/>
            <person name="Yu Y."/>
            <person name="Kim N.-H."/>
            <person name="Lee O.R."/>
            <person name="Lee T.-H."/>
            <person name="Bashyal P."/>
            <person name="Kim T.-S."/>
            <person name="Lee W.-H."/>
            <person name="Kawkins C."/>
            <person name="Kim C.-K."/>
            <person name="Kim J.S."/>
            <person name="Ahn B.O."/>
            <person name="Rhee S.Y."/>
            <person name="Sohng J.K."/>
        </authorList>
    </citation>
    <scope>NUCLEOTIDE SEQUENCE</scope>
    <source>
        <tissue evidence="1">Leaf</tissue>
    </source>
</reference>
<dbReference type="AlphaFoldDB" id="A0A834SK83"/>
<evidence type="ECO:0000313" key="1">
    <source>
        <dbReference type="EMBL" id="KAF7805855.1"/>
    </source>
</evidence>
<gene>
    <name evidence="1" type="ORF">G2W53_038016</name>
</gene>
<protein>
    <submittedName>
        <fullName evidence="1">Uncharacterized protein</fullName>
    </submittedName>
</protein>
<proteinExistence type="predicted"/>